<dbReference type="AlphaFoldDB" id="A0A1G1XU85"/>
<dbReference type="InterPro" id="IPR011051">
    <property type="entry name" value="RmlC_Cupin_sf"/>
</dbReference>
<dbReference type="STRING" id="1797533.A2731_03840"/>
<gene>
    <name evidence="2" type="ORF">A2731_03840</name>
</gene>
<evidence type="ECO:0000313" key="3">
    <source>
        <dbReference type="Proteomes" id="UP000176241"/>
    </source>
</evidence>
<dbReference type="SUPFAM" id="SSF51182">
    <property type="entry name" value="RmlC-like cupins"/>
    <property type="match status" value="1"/>
</dbReference>
<dbReference type="PANTHER" id="PTHR21047:SF2">
    <property type="entry name" value="THYMIDINE DIPHOSPHO-4-KETO-RHAMNOSE 3,5-EPIMERASE"/>
    <property type="match status" value="1"/>
</dbReference>
<dbReference type="EMBL" id="MHIC01000045">
    <property type="protein sequence ID" value="OGY43534.1"/>
    <property type="molecule type" value="Genomic_DNA"/>
</dbReference>
<sequence length="149" mass="17124">MIQGVEIKKLEKFSDERGWLAEILRNDSSDFRPAMSYTSQTKPGVTRGPHEHVSQSDFFVFLTGKFRLYLWDNRPGAKNYRQLEVTEAGEDNPVSVLIPPGVVHAYKCISENPGLVINLPDRLFKGEGKREEIDEIRWEEDKNSPFIVE</sequence>
<comment type="caution">
    <text evidence="2">The sequence shown here is derived from an EMBL/GenBank/DDBJ whole genome shotgun (WGS) entry which is preliminary data.</text>
</comment>
<accession>A0A1G1XU85</accession>
<protein>
    <submittedName>
        <fullName evidence="2">dTDP-4-dehydrorhamnose 3,5-epimerase</fullName>
    </submittedName>
</protein>
<dbReference type="GO" id="GO:0008830">
    <property type="term" value="F:dTDP-4-dehydrorhamnose 3,5-epimerase activity"/>
    <property type="evidence" value="ECO:0007669"/>
    <property type="project" value="InterPro"/>
</dbReference>
<dbReference type="GO" id="GO:0019305">
    <property type="term" value="P:dTDP-rhamnose biosynthetic process"/>
    <property type="evidence" value="ECO:0007669"/>
    <property type="project" value="TreeGrafter"/>
</dbReference>
<dbReference type="GO" id="GO:0005829">
    <property type="term" value="C:cytosol"/>
    <property type="evidence" value="ECO:0007669"/>
    <property type="project" value="TreeGrafter"/>
</dbReference>
<feature type="site" description="Participates in a stacking interaction with the thymidine ring of dTDP-4-oxo-6-deoxyglucose" evidence="1">
    <location>
        <position position="124"/>
    </location>
</feature>
<reference evidence="2 3" key="1">
    <citation type="journal article" date="2016" name="Nat. Commun.">
        <title>Thousands of microbial genomes shed light on interconnected biogeochemical processes in an aquifer system.</title>
        <authorList>
            <person name="Anantharaman K."/>
            <person name="Brown C.T."/>
            <person name="Hug L.A."/>
            <person name="Sharon I."/>
            <person name="Castelle C.J."/>
            <person name="Probst A.J."/>
            <person name="Thomas B.C."/>
            <person name="Singh A."/>
            <person name="Wilkins M.J."/>
            <person name="Karaoz U."/>
            <person name="Brodie E.L."/>
            <person name="Williams K.H."/>
            <person name="Hubbard S.S."/>
            <person name="Banfield J.F."/>
        </authorList>
    </citation>
    <scope>NUCLEOTIDE SEQUENCE [LARGE SCALE GENOMIC DNA]</scope>
</reference>
<evidence type="ECO:0000256" key="1">
    <source>
        <dbReference type="PIRSR" id="PIRSR600888-3"/>
    </source>
</evidence>
<dbReference type="InterPro" id="IPR014710">
    <property type="entry name" value="RmlC-like_jellyroll"/>
</dbReference>
<dbReference type="Gene3D" id="2.60.120.10">
    <property type="entry name" value="Jelly Rolls"/>
    <property type="match status" value="1"/>
</dbReference>
<evidence type="ECO:0000313" key="2">
    <source>
        <dbReference type="EMBL" id="OGY43534.1"/>
    </source>
</evidence>
<organism evidence="2 3">
    <name type="scientific">Candidatus Buchananbacteria bacterium RIFCSPHIGHO2_01_FULL_39_8</name>
    <dbReference type="NCBI Taxonomy" id="1797533"/>
    <lineage>
        <taxon>Bacteria</taxon>
        <taxon>Candidatus Buchananiibacteriota</taxon>
    </lineage>
</organism>
<dbReference type="Proteomes" id="UP000176241">
    <property type="component" value="Unassembled WGS sequence"/>
</dbReference>
<dbReference type="Pfam" id="PF00908">
    <property type="entry name" value="dTDP_sugar_isom"/>
    <property type="match status" value="1"/>
</dbReference>
<name>A0A1G1XU85_9BACT</name>
<dbReference type="PANTHER" id="PTHR21047">
    <property type="entry name" value="DTDP-6-DEOXY-D-GLUCOSE-3,5 EPIMERASE"/>
    <property type="match status" value="1"/>
</dbReference>
<proteinExistence type="predicted"/>
<dbReference type="GO" id="GO:0000271">
    <property type="term" value="P:polysaccharide biosynthetic process"/>
    <property type="evidence" value="ECO:0007669"/>
    <property type="project" value="TreeGrafter"/>
</dbReference>
<dbReference type="InterPro" id="IPR000888">
    <property type="entry name" value="RmlC-like"/>
</dbReference>